<protein>
    <submittedName>
        <fullName evidence="5">Uncharacterized protein</fullName>
    </submittedName>
</protein>
<name>A0AAV5U182_9BILA</name>
<feature type="region of interest" description="Disordered" evidence="4">
    <location>
        <begin position="86"/>
        <end position="245"/>
    </location>
</feature>
<feature type="non-terminal residue" evidence="5">
    <location>
        <position position="1"/>
    </location>
</feature>
<evidence type="ECO:0000256" key="1">
    <source>
        <dbReference type="ARBA" id="ARBA00004123"/>
    </source>
</evidence>
<feature type="compositionally biased region" description="Acidic residues" evidence="4">
    <location>
        <begin position="215"/>
        <end position="232"/>
    </location>
</feature>
<feature type="compositionally biased region" description="Basic and acidic residues" evidence="4">
    <location>
        <begin position="195"/>
        <end position="209"/>
    </location>
</feature>
<dbReference type="PANTHER" id="PTHR14396:SF10">
    <property type="entry name" value="CLASPIN"/>
    <property type="match status" value="1"/>
</dbReference>
<feature type="compositionally biased region" description="Basic and acidic residues" evidence="4">
    <location>
        <begin position="429"/>
        <end position="444"/>
    </location>
</feature>
<feature type="region of interest" description="Disordered" evidence="4">
    <location>
        <begin position="532"/>
        <end position="557"/>
    </location>
</feature>
<feature type="compositionally biased region" description="Low complexity" evidence="4">
    <location>
        <begin position="592"/>
        <end position="603"/>
    </location>
</feature>
<feature type="compositionally biased region" description="Acidic residues" evidence="4">
    <location>
        <begin position="137"/>
        <end position="194"/>
    </location>
</feature>
<feature type="region of interest" description="Disordered" evidence="4">
    <location>
        <begin position="638"/>
        <end position="687"/>
    </location>
</feature>
<sequence length="687" mass="78557">FSMHDGSESSNPSISTEFSSAELLENAENLKSPEKMTIEDLSKLKKRMLMKKLALADNCVPKLAKPDTYIDVGAKEDEERELEWLKGRFPPSHPSKSVSKSTTSCVVQRKQQKEDIMLKLSRQRRQAQEKRKQLYAEDNEELFDDGEDCKEEEEEEEEEEGDEDDVDEENEEGEGEGEEKEEGEGGDMSEDEDVEGKNGESDGKEDRMIAADFSECAETEEIIEDKEENNADDDGKNEKEAVGPVLAESQLSGIAPLSLPDSLSQWFNRSEERLNDRPTVSKDFEEFIQINDLGGKETGSQSDLLNLCSGNFASQVSGALFAADGDDDDDDEEEVVVLARKRKEIFSDDEEQEESQEIKEDASIQDDDYEMIENDNRDGANKVFNRVVIDSDEEEDEEEIEEEEQDERNEEYNDEVEDDEQVDSDDEMAVFRRQEKQRERRRDWVEEEAELSGDDVGSDGEDENDLLDHYEAEEGDLDVVPDNEQLRVDLHKQLMKQQESSDHRELVQLRERLLGDDLNGVETNRTFRLKLREDEDGIEGEEGVENGEKEEEEEVDDQVNIEVIRRRMLMKEKAGDGEEGEEDETSPLDVFSSINRSTSSSNRVGGRVRVSLLNMDSSKMLGKENVISKDKRNNFFISKELNDNEKEREVVEPPPVKRKYTEQDDKPIAKKYKPSAFPTSSLFSKFN</sequence>
<feature type="compositionally biased region" description="Acidic residues" evidence="4">
    <location>
        <begin position="534"/>
        <end position="557"/>
    </location>
</feature>
<feature type="region of interest" description="Disordered" evidence="4">
    <location>
        <begin position="1"/>
        <end position="20"/>
    </location>
</feature>
<dbReference type="InterPro" id="IPR024146">
    <property type="entry name" value="Claspin"/>
</dbReference>
<dbReference type="GO" id="GO:0005634">
    <property type="term" value="C:nucleus"/>
    <property type="evidence" value="ECO:0007669"/>
    <property type="project" value="UniProtKB-SubCell"/>
</dbReference>
<feature type="compositionally biased region" description="Polar residues" evidence="4">
    <location>
        <begin position="8"/>
        <end position="19"/>
    </location>
</feature>
<keyword evidence="2" id="KW-0597">Phosphoprotein</keyword>
<feature type="compositionally biased region" description="Basic and acidic residues" evidence="4">
    <location>
        <begin position="659"/>
        <end position="668"/>
    </location>
</feature>
<dbReference type="GO" id="GO:0007095">
    <property type="term" value="P:mitotic G2 DNA damage checkpoint signaling"/>
    <property type="evidence" value="ECO:0007669"/>
    <property type="project" value="TreeGrafter"/>
</dbReference>
<comment type="subcellular location">
    <subcellularLocation>
        <location evidence="1">Nucleus</location>
    </subcellularLocation>
</comment>
<evidence type="ECO:0000256" key="2">
    <source>
        <dbReference type="ARBA" id="ARBA00022553"/>
    </source>
</evidence>
<reference evidence="5" key="1">
    <citation type="submission" date="2023-10" db="EMBL/GenBank/DDBJ databases">
        <title>Genome assembly of Pristionchus species.</title>
        <authorList>
            <person name="Yoshida K."/>
            <person name="Sommer R.J."/>
        </authorList>
    </citation>
    <scope>NUCLEOTIDE SEQUENCE</scope>
    <source>
        <strain evidence="5">RS0144</strain>
    </source>
</reference>
<keyword evidence="6" id="KW-1185">Reference proteome</keyword>
<feature type="region of interest" description="Disordered" evidence="4">
    <location>
        <begin position="341"/>
        <end position="469"/>
    </location>
</feature>
<evidence type="ECO:0000256" key="4">
    <source>
        <dbReference type="SAM" id="MobiDB-lite"/>
    </source>
</evidence>
<feature type="region of interest" description="Disordered" evidence="4">
    <location>
        <begin position="572"/>
        <end position="607"/>
    </location>
</feature>
<gene>
    <name evidence="5" type="ORF">PENTCL1PPCAC_22785</name>
</gene>
<comment type="caution">
    <text evidence="5">The sequence shown here is derived from an EMBL/GenBank/DDBJ whole genome shotgun (WGS) entry which is preliminary data.</text>
</comment>
<feature type="compositionally biased region" description="Low complexity" evidence="4">
    <location>
        <begin position="94"/>
        <end position="107"/>
    </location>
</feature>
<dbReference type="Proteomes" id="UP001432027">
    <property type="component" value="Unassembled WGS sequence"/>
</dbReference>
<feature type="compositionally biased region" description="Acidic residues" evidence="4">
    <location>
        <begin position="577"/>
        <end position="586"/>
    </location>
</feature>
<keyword evidence="3" id="KW-0539">Nucleus</keyword>
<dbReference type="AlphaFoldDB" id="A0AAV5U182"/>
<feature type="compositionally biased region" description="Acidic residues" evidence="4">
    <location>
        <begin position="363"/>
        <end position="373"/>
    </location>
</feature>
<feature type="compositionally biased region" description="Acidic residues" evidence="4">
    <location>
        <begin position="445"/>
        <end position="465"/>
    </location>
</feature>
<evidence type="ECO:0000313" key="5">
    <source>
        <dbReference type="EMBL" id="GMT00611.1"/>
    </source>
</evidence>
<feature type="compositionally biased region" description="Polar residues" evidence="4">
    <location>
        <begin position="677"/>
        <end position="687"/>
    </location>
</feature>
<dbReference type="GO" id="GO:0033314">
    <property type="term" value="P:mitotic DNA replication checkpoint signaling"/>
    <property type="evidence" value="ECO:0007669"/>
    <property type="project" value="TreeGrafter"/>
</dbReference>
<evidence type="ECO:0000256" key="3">
    <source>
        <dbReference type="ARBA" id="ARBA00023242"/>
    </source>
</evidence>
<organism evidence="5 6">
    <name type="scientific">Pristionchus entomophagus</name>
    <dbReference type="NCBI Taxonomy" id="358040"/>
    <lineage>
        <taxon>Eukaryota</taxon>
        <taxon>Metazoa</taxon>
        <taxon>Ecdysozoa</taxon>
        <taxon>Nematoda</taxon>
        <taxon>Chromadorea</taxon>
        <taxon>Rhabditida</taxon>
        <taxon>Rhabditina</taxon>
        <taxon>Diplogasteromorpha</taxon>
        <taxon>Diplogasteroidea</taxon>
        <taxon>Neodiplogasteridae</taxon>
        <taxon>Pristionchus</taxon>
    </lineage>
</organism>
<feature type="compositionally biased region" description="Basic and acidic residues" evidence="4">
    <location>
        <begin position="640"/>
        <end position="651"/>
    </location>
</feature>
<evidence type="ECO:0000313" key="6">
    <source>
        <dbReference type="Proteomes" id="UP001432027"/>
    </source>
</evidence>
<dbReference type="GO" id="GO:0010997">
    <property type="term" value="F:anaphase-promoting complex binding"/>
    <property type="evidence" value="ECO:0007669"/>
    <property type="project" value="TreeGrafter"/>
</dbReference>
<accession>A0AAV5U182</accession>
<dbReference type="PANTHER" id="PTHR14396">
    <property type="entry name" value="CLASPIN"/>
    <property type="match status" value="1"/>
</dbReference>
<dbReference type="EMBL" id="BTSX01000005">
    <property type="protein sequence ID" value="GMT00611.1"/>
    <property type="molecule type" value="Genomic_DNA"/>
</dbReference>
<feature type="compositionally biased region" description="Acidic residues" evidence="4">
    <location>
        <begin position="390"/>
        <end position="428"/>
    </location>
</feature>
<feature type="compositionally biased region" description="Basic and acidic residues" evidence="4">
    <location>
        <begin position="126"/>
        <end position="135"/>
    </location>
</feature>
<proteinExistence type="predicted"/>